<organism evidence="1">
    <name type="scientific">uncultured organism</name>
    <dbReference type="NCBI Taxonomy" id="155900"/>
    <lineage>
        <taxon>unclassified sequences</taxon>
        <taxon>environmental samples</taxon>
    </lineage>
</organism>
<dbReference type="AlphaFoldDB" id="A0A385FUM3"/>
<gene>
    <name evidence="1" type="ORF">TRI22_00016</name>
</gene>
<name>A0A385FUM3_9ZZZZ</name>
<accession>A0A385FUM3</accession>
<protein>
    <submittedName>
        <fullName evidence="1">Uncharacterized protein</fullName>
    </submittedName>
</protein>
<sequence length="398" mass="42687">MAFPVKWYSNAMQGAPSLGDTSAGALAALLKACLITGFGSLTVSSLAWDATMGCAVATIDSGHSYLTDSVIAISGATPAAYNGEHRVKQVNATKVWFELDGGNPGSNATGTISIKIPGLGWTLLAESADGQTMIIRSPESADQYPVCYHIDNTAFSGWTHASLNYYFAKVSMVEDVQDLTTYTQISMQAWPATKRYSDGRWDFIGDNLLFYFIPAFTSRNGRACLPAGYINSVRPGDRYHAVLGGIPNSIGATSGLSWSTPGGFANNNSLNDFLTHGVTSQRTLARPHSQLFGTVSWQTLGLFSRMGNGFSVPNPADNGFYLAKEPTMVLENGNTLRGFLPGLINPYGDIPDYEQKTFSSLPLLAGKGVRFIRASYGANINSTFLATLVGFDITGPWR</sequence>
<dbReference type="EMBL" id="MH687381">
    <property type="protein sequence ID" value="AXV45420.1"/>
    <property type="molecule type" value="Genomic_DNA"/>
</dbReference>
<proteinExistence type="predicted"/>
<reference evidence="1" key="1">
    <citation type="submission" date="2018-07" db="EMBL/GenBank/DDBJ databases">
        <title>Functional screening for triclosan resistance in a wastewater metagenome and isolates of Escherichia coli and Enterococcus spp. from a large Canadian healthcare region.</title>
        <authorList>
            <person name="Cameron A."/>
            <person name="Barbieri R."/>
            <person name="Read R.R."/>
            <person name="Church D.L."/>
            <person name="Adator E.H."/>
            <person name="McAllister T.A."/>
        </authorList>
    </citation>
    <scope>NUCLEOTIDE SEQUENCE</scope>
</reference>
<evidence type="ECO:0000313" key="1">
    <source>
        <dbReference type="EMBL" id="AXV45420.1"/>
    </source>
</evidence>